<gene>
    <name evidence="2" type="ORF">APZ42_014089</name>
</gene>
<dbReference type="Proteomes" id="UP000076858">
    <property type="component" value="Unassembled WGS sequence"/>
</dbReference>
<reference evidence="2 3" key="1">
    <citation type="submission" date="2016-03" db="EMBL/GenBank/DDBJ databases">
        <title>EvidentialGene: Evidence-directed Construction of Genes on Genomes.</title>
        <authorList>
            <person name="Gilbert D.G."/>
            <person name="Choi J.-H."/>
            <person name="Mockaitis K."/>
            <person name="Colbourne J."/>
            <person name="Pfrender M."/>
        </authorList>
    </citation>
    <scope>NUCLEOTIDE SEQUENCE [LARGE SCALE GENOMIC DNA]</scope>
    <source>
        <strain evidence="2 3">Xinb3</strain>
        <tissue evidence="2">Complete organism</tissue>
    </source>
</reference>
<feature type="domain" description="CxC3 like cysteine cluster" evidence="1">
    <location>
        <begin position="41"/>
        <end position="78"/>
    </location>
</feature>
<evidence type="ECO:0000259" key="1">
    <source>
        <dbReference type="Pfam" id="PF18804"/>
    </source>
</evidence>
<sequence length="78" mass="8843">MLRLKTVNIPIPLYEPPCCNSCFSLGSIRLSCAGPTNIGLDRNSNFMEEDLLSFWHQLRPKTPGTCERKFVETLELIS</sequence>
<dbReference type="Pfam" id="PF18804">
    <property type="entry name" value="CxC3"/>
    <property type="match status" value="1"/>
</dbReference>
<proteinExistence type="predicted"/>
<evidence type="ECO:0000313" key="3">
    <source>
        <dbReference type="Proteomes" id="UP000076858"/>
    </source>
</evidence>
<comment type="caution">
    <text evidence="2">The sequence shown here is derived from an EMBL/GenBank/DDBJ whole genome shotgun (WGS) entry which is preliminary data.</text>
</comment>
<organism evidence="2 3">
    <name type="scientific">Daphnia magna</name>
    <dbReference type="NCBI Taxonomy" id="35525"/>
    <lineage>
        <taxon>Eukaryota</taxon>
        <taxon>Metazoa</taxon>
        <taxon>Ecdysozoa</taxon>
        <taxon>Arthropoda</taxon>
        <taxon>Crustacea</taxon>
        <taxon>Branchiopoda</taxon>
        <taxon>Diplostraca</taxon>
        <taxon>Cladocera</taxon>
        <taxon>Anomopoda</taxon>
        <taxon>Daphniidae</taxon>
        <taxon>Daphnia</taxon>
    </lineage>
</organism>
<dbReference type="EMBL" id="LRGB01000378">
    <property type="protein sequence ID" value="KZS19468.1"/>
    <property type="molecule type" value="Genomic_DNA"/>
</dbReference>
<evidence type="ECO:0000313" key="2">
    <source>
        <dbReference type="EMBL" id="KZS19468.1"/>
    </source>
</evidence>
<accession>A0A162Q8W1</accession>
<dbReference type="AlphaFoldDB" id="A0A162Q8W1"/>
<dbReference type="InterPro" id="IPR040564">
    <property type="entry name" value="CxC3-like"/>
</dbReference>
<protein>
    <recommendedName>
        <fullName evidence="1">CxC3 like cysteine cluster domain-containing protein</fullName>
    </recommendedName>
</protein>
<keyword evidence="3" id="KW-1185">Reference proteome</keyword>
<name>A0A162Q8W1_9CRUS</name>